<keyword evidence="2" id="KW-1185">Reference proteome</keyword>
<reference evidence="1 2" key="1">
    <citation type="submission" date="2022-06" db="EMBL/GenBank/DDBJ databases">
        <title>Roseomonas CN29.</title>
        <authorList>
            <person name="Cheng Y."/>
            <person name="He X."/>
        </authorList>
    </citation>
    <scope>NUCLEOTIDE SEQUENCE [LARGE SCALE GENOMIC DNA]</scope>
    <source>
        <strain evidence="1 2">CN29</strain>
    </source>
</reference>
<sequence>MPHKQDDILDRLRQEMQRCLTGAPINGEVVGQLELRAELAASLSRHLGPPDEEG</sequence>
<evidence type="ECO:0000313" key="1">
    <source>
        <dbReference type="EMBL" id="MCR0983403.1"/>
    </source>
</evidence>
<dbReference type="RefSeq" id="WP_257717071.1">
    <property type="nucleotide sequence ID" value="NZ_JANJOU010000012.1"/>
</dbReference>
<protein>
    <submittedName>
        <fullName evidence="1">Uncharacterized protein</fullName>
    </submittedName>
</protein>
<name>A0ABT1X7M9_9PROT</name>
<evidence type="ECO:0000313" key="2">
    <source>
        <dbReference type="Proteomes" id="UP001524642"/>
    </source>
</evidence>
<proteinExistence type="predicted"/>
<organism evidence="1 2">
    <name type="scientific">Roseomonas populi</name>
    <dbReference type="NCBI Taxonomy" id="3121582"/>
    <lineage>
        <taxon>Bacteria</taxon>
        <taxon>Pseudomonadati</taxon>
        <taxon>Pseudomonadota</taxon>
        <taxon>Alphaproteobacteria</taxon>
        <taxon>Acetobacterales</taxon>
        <taxon>Roseomonadaceae</taxon>
        <taxon>Roseomonas</taxon>
    </lineage>
</organism>
<dbReference type="Proteomes" id="UP001524642">
    <property type="component" value="Unassembled WGS sequence"/>
</dbReference>
<comment type="caution">
    <text evidence="1">The sequence shown here is derived from an EMBL/GenBank/DDBJ whole genome shotgun (WGS) entry which is preliminary data.</text>
</comment>
<dbReference type="EMBL" id="JANJOU010000012">
    <property type="protein sequence ID" value="MCR0983403.1"/>
    <property type="molecule type" value="Genomic_DNA"/>
</dbReference>
<accession>A0ABT1X7M9</accession>
<gene>
    <name evidence="1" type="ORF">NRP21_15205</name>
</gene>